<dbReference type="Pfam" id="PF00226">
    <property type="entry name" value="DnaJ"/>
    <property type="match status" value="1"/>
</dbReference>
<dbReference type="InterPro" id="IPR036869">
    <property type="entry name" value="J_dom_sf"/>
</dbReference>
<dbReference type="Proteomes" id="UP000663834">
    <property type="component" value="Unassembled WGS sequence"/>
</dbReference>
<evidence type="ECO:0000313" key="12">
    <source>
        <dbReference type="EMBL" id="CAF2157158.1"/>
    </source>
</evidence>
<accession>A0A815DY33</accession>
<dbReference type="PRINTS" id="PR00625">
    <property type="entry name" value="JDOMAIN"/>
</dbReference>
<feature type="transmembrane region" description="Helical" evidence="7">
    <location>
        <begin position="113"/>
        <end position="129"/>
    </location>
</feature>
<evidence type="ECO:0000313" key="13">
    <source>
        <dbReference type="EMBL" id="CAF2219478.1"/>
    </source>
</evidence>
<dbReference type="EMBL" id="CAJNRG010014704">
    <property type="protein sequence ID" value="CAF2157158.1"/>
    <property type="molecule type" value="Genomic_DNA"/>
</dbReference>
<dbReference type="Proteomes" id="UP000663887">
    <property type="component" value="Unassembled WGS sequence"/>
</dbReference>
<evidence type="ECO:0000256" key="7">
    <source>
        <dbReference type="SAM" id="Phobius"/>
    </source>
</evidence>
<dbReference type="EMBL" id="CAJOBG010000298">
    <property type="protein sequence ID" value="CAF3793874.1"/>
    <property type="molecule type" value="Genomic_DNA"/>
</dbReference>
<reference evidence="9" key="1">
    <citation type="submission" date="2021-02" db="EMBL/GenBank/DDBJ databases">
        <authorList>
            <person name="Nowell W R."/>
        </authorList>
    </citation>
    <scope>NUCLEOTIDE SEQUENCE</scope>
</reference>
<gene>
    <name evidence="10" type="ORF">CJN711_LOCUS18752</name>
    <name evidence="9" type="ORF">KQP761_LOCUS4944</name>
    <name evidence="11" type="ORF">MBJ925_LOCUS1763</name>
    <name evidence="14" type="ORF">OVN521_LOCUS3469</name>
    <name evidence="15" type="ORF">UXM345_LOCUS24630</name>
    <name evidence="13" type="ORF">WKI299_LOCUS35438</name>
    <name evidence="12" type="ORF">XDN619_LOCUS29846</name>
</gene>
<protein>
    <recommendedName>
        <fullName evidence="8">J domain-containing protein</fullName>
    </recommendedName>
</protein>
<dbReference type="OrthoDB" id="552049at2759"/>
<evidence type="ECO:0000256" key="3">
    <source>
        <dbReference type="ARBA" id="ARBA00023139"/>
    </source>
</evidence>
<sequence length="217" mass="23795">MASNTDSSPNSKKPGGSASSQNYYDLLGITPQATDDEIKRAYRKAALRLHPDKNSAPEAATQFQAVDKAYKVLIDPKLRSTYDQLGARAADAMRRMNDEYSETLARLPKWKKVLYAFLCIGTCCCFGVGCCCLCGCGCCCNFCCNHCCGKYKPEEDIFTPFQEEEDVPGLRTQNNANETSTIILTSPKESDPVLGSADEKKPIPLPPSYESTSVTNQ</sequence>
<organism evidence="9 16">
    <name type="scientific">Rotaria magnacalcarata</name>
    <dbReference type="NCBI Taxonomy" id="392030"/>
    <lineage>
        <taxon>Eukaryota</taxon>
        <taxon>Metazoa</taxon>
        <taxon>Spiralia</taxon>
        <taxon>Gnathifera</taxon>
        <taxon>Rotifera</taxon>
        <taxon>Eurotatoria</taxon>
        <taxon>Bdelloidea</taxon>
        <taxon>Philodinida</taxon>
        <taxon>Philodinidae</taxon>
        <taxon>Rotaria</taxon>
    </lineage>
</organism>
<feature type="region of interest" description="Disordered" evidence="6">
    <location>
        <begin position="181"/>
        <end position="217"/>
    </location>
</feature>
<keyword evidence="17" id="KW-1185">Reference proteome</keyword>
<dbReference type="Proteomes" id="UP000663856">
    <property type="component" value="Unassembled WGS sequence"/>
</dbReference>
<keyword evidence="7" id="KW-0812">Transmembrane</keyword>
<keyword evidence="4" id="KW-0143">Chaperone</keyword>
<feature type="region of interest" description="Disordered" evidence="6">
    <location>
        <begin position="1"/>
        <end position="21"/>
    </location>
</feature>
<dbReference type="InterPro" id="IPR051434">
    <property type="entry name" value="DnaJ_C_subfamily_member5"/>
</dbReference>
<dbReference type="Proteomes" id="UP000663824">
    <property type="component" value="Unassembled WGS sequence"/>
</dbReference>
<evidence type="ECO:0000259" key="8">
    <source>
        <dbReference type="PROSITE" id="PS50076"/>
    </source>
</evidence>
<keyword evidence="2 7" id="KW-0472">Membrane</keyword>
<dbReference type="EMBL" id="CAJNRE010000112">
    <property type="protein sequence ID" value="CAF1919720.1"/>
    <property type="molecule type" value="Genomic_DNA"/>
</dbReference>
<comment type="subcellular location">
    <subcellularLocation>
        <location evidence="1">Membrane</location>
        <topology evidence="1">Lipid-anchor</topology>
    </subcellularLocation>
</comment>
<dbReference type="SUPFAM" id="SSF46565">
    <property type="entry name" value="Chaperone J-domain"/>
    <property type="match status" value="1"/>
</dbReference>
<evidence type="ECO:0000256" key="6">
    <source>
        <dbReference type="SAM" id="MobiDB-lite"/>
    </source>
</evidence>
<evidence type="ECO:0000313" key="15">
    <source>
        <dbReference type="EMBL" id="CAF4142157.1"/>
    </source>
</evidence>
<dbReference type="SMART" id="SM00271">
    <property type="entry name" value="DnaJ"/>
    <property type="match status" value="1"/>
</dbReference>
<comment type="caution">
    <text evidence="9">The sequence shown here is derived from an EMBL/GenBank/DDBJ whole genome shotgun (WGS) entry which is preliminary data.</text>
</comment>
<keyword evidence="7" id="KW-1133">Transmembrane helix</keyword>
<evidence type="ECO:0000313" key="11">
    <source>
        <dbReference type="EMBL" id="CAF1919720.1"/>
    </source>
</evidence>
<evidence type="ECO:0000313" key="16">
    <source>
        <dbReference type="Proteomes" id="UP000663834"/>
    </source>
</evidence>
<dbReference type="AlphaFoldDB" id="A0A815DY33"/>
<dbReference type="Proteomes" id="UP000663855">
    <property type="component" value="Unassembled WGS sequence"/>
</dbReference>
<dbReference type="CDD" id="cd06257">
    <property type="entry name" value="DnaJ"/>
    <property type="match status" value="1"/>
</dbReference>
<evidence type="ECO:0000313" key="14">
    <source>
        <dbReference type="EMBL" id="CAF3793874.1"/>
    </source>
</evidence>
<dbReference type="Proteomes" id="UP000663842">
    <property type="component" value="Unassembled WGS sequence"/>
</dbReference>
<evidence type="ECO:0000313" key="10">
    <source>
        <dbReference type="EMBL" id="CAF1337432.1"/>
    </source>
</evidence>
<dbReference type="GO" id="GO:0016020">
    <property type="term" value="C:membrane"/>
    <property type="evidence" value="ECO:0007669"/>
    <property type="project" value="UniProtKB-SubCell"/>
</dbReference>
<keyword evidence="5" id="KW-0449">Lipoprotein</keyword>
<dbReference type="Gene3D" id="1.10.287.110">
    <property type="entry name" value="DnaJ domain"/>
    <property type="match status" value="1"/>
</dbReference>
<name>A0A815DY33_9BILA</name>
<dbReference type="EMBL" id="CAJNOW010001104">
    <property type="protein sequence ID" value="CAF1304706.1"/>
    <property type="molecule type" value="Genomic_DNA"/>
</dbReference>
<evidence type="ECO:0000256" key="4">
    <source>
        <dbReference type="ARBA" id="ARBA00023186"/>
    </source>
</evidence>
<evidence type="ECO:0000256" key="2">
    <source>
        <dbReference type="ARBA" id="ARBA00023136"/>
    </source>
</evidence>
<proteinExistence type="predicted"/>
<evidence type="ECO:0000313" key="9">
    <source>
        <dbReference type="EMBL" id="CAF1304706.1"/>
    </source>
</evidence>
<evidence type="ECO:0000256" key="1">
    <source>
        <dbReference type="ARBA" id="ARBA00004635"/>
    </source>
</evidence>
<dbReference type="Proteomes" id="UP000663866">
    <property type="component" value="Unassembled WGS sequence"/>
</dbReference>
<evidence type="ECO:0000256" key="5">
    <source>
        <dbReference type="ARBA" id="ARBA00023288"/>
    </source>
</evidence>
<dbReference type="EMBL" id="CAJNOV010008770">
    <property type="protein sequence ID" value="CAF1337432.1"/>
    <property type="molecule type" value="Genomic_DNA"/>
</dbReference>
<dbReference type="GO" id="GO:0005737">
    <property type="term" value="C:cytoplasm"/>
    <property type="evidence" value="ECO:0007669"/>
    <property type="project" value="UniProtKB-ARBA"/>
</dbReference>
<dbReference type="EMBL" id="CAJOBF010004524">
    <property type="protein sequence ID" value="CAF4142157.1"/>
    <property type="molecule type" value="Genomic_DNA"/>
</dbReference>
<feature type="domain" description="J" evidence="8">
    <location>
        <begin position="22"/>
        <end position="86"/>
    </location>
</feature>
<dbReference type="EMBL" id="CAJNRF010017072">
    <property type="protein sequence ID" value="CAF2219478.1"/>
    <property type="molecule type" value="Genomic_DNA"/>
</dbReference>
<dbReference type="PANTHER" id="PTHR44027:SF7">
    <property type="entry name" value="DNAJ HOMOLOG SUBFAMILY C MEMBER 5 HOMOLOG"/>
    <property type="match status" value="1"/>
</dbReference>
<dbReference type="InterPro" id="IPR001623">
    <property type="entry name" value="DnaJ_domain"/>
</dbReference>
<dbReference type="PROSITE" id="PS50076">
    <property type="entry name" value="DNAJ_2"/>
    <property type="match status" value="1"/>
</dbReference>
<keyword evidence="3" id="KW-0564">Palmitate</keyword>
<dbReference type="PANTHER" id="PTHR44027">
    <property type="entry name" value="DNAJ HOMOLOG SUBFAMILY C MEMBER 5 HOMOLOG"/>
    <property type="match status" value="1"/>
</dbReference>
<evidence type="ECO:0000313" key="17">
    <source>
        <dbReference type="Proteomes" id="UP000663866"/>
    </source>
</evidence>